<accession>A0A0M0JE82</accession>
<organism evidence="3 4">
    <name type="scientific">Chrysochromulina tobinii</name>
    <dbReference type="NCBI Taxonomy" id="1460289"/>
    <lineage>
        <taxon>Eukaryota</taxon>
        <taxon>Haptista</taxon>
        <taxon>Haptophyta</taxon>
        <taxon>Prymnesiophyceae</taxon>
        <taxon>Prymnesiales</taxon>
        <taxon>Chrysochromulinaceae</taxon>
        <taxon>Chrysochromulina</taxon>
    </lineage>
</organism>
<feature type="compositionally biased region" description="Polar residues" evidence="2">
    <location>
        <begin position="50"/>
        <end position="63"/>
    </location>
</feature>
<gene>
    <name evidence="3" type="ORF">Ctob_006679</name>
</gene>
<feature type="coiled-coil region" evidence="1">
    <location>
        <begin position="297"/>
        <end position="330"/>
    </location>
</feature>
<protein>
    <submittedName>
        <fullName evidence="3">Uncharacterized protein</fullName>
    </submittedName>
</protein>
<name>A0A0M0JE82_9EUKA</name>
<feature type="region of interest" description="Disordered" evidence="2">
    <location>
        <begin position="1"/>
        <end position="76"/>
    </location>
</feature>
<feature type="coiled-coil region" evidence="1">
    <location>
        <begin position="174"/>
        <end position="208"/>
    </location>
</feature>
<feature type="compositionally biased region" description="Polar residues" evidence="2">
    <location>
        <begin position="1"/>
        <end position="10"/>
    </location>
</feature>
<dbReference type="Proteomes" id="UP000037460">
    <property type="component" value="Unassembled WGS sequence"/>
</dbReference>
<comment type="caution">
    <text evidence="3">The sequence shown here is derived from an EMBL/GenBank/DDBJ whole genome shotgun (WGS) entry which is preliminary data.</text>
</comment>
<keyword evidence="4" id="KW-1185">Reference proteome</keyword>
<proteinExistence type="predicted"/>
<evidence type="ECO:0000256" key="2">
    <source>
        <dbReference type="SAM" id="MobiDB-lite"/>
    </source>
</evidence>
<dbReference type="AlphaFoldDB" id="A0A0M0JE82"/>
<sequence length="413" mass="44950">MMMLTSVESLTHSEDSLRPVVRRPSTASGAARLHGSRSASILLETEQGGAASSQPVSRPSTATLPHLAKGAPSRDPTVVLLRQRNRQLEADIGAMEAHYRAQLQAYADSSRMFGFSRPPDKLVAYWAEAQLLLNRAIAEQYGSGRDADAEPGSSQLAAHRLSQQLSAAELRAVRTRYEYQVEHARSELVQAKAELHSAHAELRAGEQKEKAAQAVAQATALETKLKEVGNRLRAPATALAFSFWARERESAQHNARLHALLEQQRALEVALSAAREGAQAEASQLVAEASLQASTIESRYERQLAEAKAAAEALQALQDAKAKHERIELLHRQADRIALLRQSETLEAKLSLAHYELGQLALHKAAQDDELGGLRKRCAELSEEAKEHAALVIEAATAKSELAELQVMASDGF</sequence>
<evidence type="ECO:0000256" key="1">
    <source>
        <dbReference type="SAM" id="Coils"/>
    </source>
</evidence>
<keyword evidence="1" id="KW-0175">Coiled coil</keyword>
<evidence type="ECO:0000313" key="4">
    <source>
        <dbReference type="Proteomes" id="UP000037460"/>
    </source>
</evidence>
<dbReference type="EMBL" id="JWZX01003039">
    <property type="protein sequence ID" value="KOO24909.1"/>
    <property type="molecule type" value="Genomic_DNA"/>
</dbReference>
<evidence type="ECO:0000313" key="3">
    <source>
        <dbReference type="EMBL" id="KOO24909.1"/>
    </source>
</evidence>
<reference evidence="4" key="1">
    <citation type="journal article" date="2015" name="PLoS Genet.">
        <title>Genome Sequence and Transcriptome Analyses of Chrysochromulina tobin: Metabolic Tools for Enhanced Algal Fitness in the Prominent Order Prymnesiales (Haptophyceae).</title>
        <authorList>
            <person name="Hovde B.T."/>
            <person name="Deodato C.R."/>
            <person name="Hunsperger H.M."/>
            <person name="Ryken S.A."/>
            <person name="Yost W."/>
            <person name="Jha R.K."/>
            <person name="Patterson J."/>
            <person name="Monnat R.J. Jr."/>
            <person name="Barlow S.B."/>
            <person name="Starkenburg S.R."/>
            <person name="Cattolico R.A."/>
        </authorList>
    </citation>
    <scope>NUCLEOTIDE SEQUENCE</scope>
    <source>
        <strain evidence="4">CCMP291</strain>
    </source>
</reference>